<evidence type="ECO:0000313" key="2">
    <source>
        <dbReference type="EMBL" id="TFB15096.1"/>
    </source>
</evidence>
<name>A0A4Y8IHD0_9BACI</name>
<accession>A0A4Y8IHD0</accession>
<feature type="domain" description="WYL" evidence="1">
    <location>
        <begin position="15"/>
        <end position="73"/>
    </location>
</feature>
<protein>
    <recommendedName>
        <fullName evidence="1">WYL domain-containing protein</fullName>
    </recommendedName>
</protein>
<sequence length="84" mass="10084">MRTNVLFGVDHMDQLLIRAKENKQRLEMIYVNEQGEYSQRIIRVMKIYEHYILGFCYTKRAVRQFKKDQILSILPYKKGNQDGA</sequence>
<proteinExistence type="predicted"/>
<dbReference type="InterPro" id="IPR026881">
    <property type="entry name" value="WYL_dom"/>
</dbReference>
<dbReference type="Proteomes" id="UP000297975">
    <property type="component" value="Unassembled WGS sequence"/>
</dbReference>
<dbReference type="Pfam" id="PF13280">
    <property type="entry name" value="WYL"/>
    <property type="match status" value="1"/>
</dbReference>
<dbReference type="AlphaFoldDB" id="A0A4Y8IHD0"/>
<keyword evidence="3" id="KW-1185">Reference proteome</keyword>
<organism evidence="2 3">
    <name type="scientific">Filobacillus milosensis</name>
    <dbReference type="NCBI Taxonomy" id="94137"/>
    <lineage>
        <taxon>Bacteria</taxon>
        <taxon>Bacillati</taxon>
        <taxon>Bacillota</taxon>
        <taxon>Bacilli</taxon>
        <taxon>Bacillales</taxon>
        <taxon>Bacillaceae</taxon>
        <taxon>Filobacillus</taxon>
    </lineage>
</organism>
<evidence type="ECO:0000313" key="3">
    <source>
        <dbReference type="Proteomes" id="UP000297975"/>
    </source>
</evidence>
<dbReference type="EMBL" id="SOPW01000014">
    <property type="protein sequence ID" value="TFB15096.1"/>
    <property type="molecule type" value="Genomic_DNA"/>
</dbReference>
<dbReference type="OrthoDB" id="2112405at2"/>
<dbReference type="RefSeq" id="WP_134340839.1">
    <property type="nucleotide sequence ID" value="NZ_SOPW01000014.1"/>
</dbReference>
<gene>
    <name evidence="2" type="ORF">E3U55_12655</name>
</gene>
<reference evidence="2 3" key="1">
    <citation type="submission" date="2019-03" db="EMBL/GenBank/DDBJ databases">
        <authorList>
            <person name="He R.-H."/>
        </authorList>
    </citation>
    <scope>NUCLEOTIDE SEQUENCE [LARGE SCALE GENOMIC DNA]</scope>
    <source>
        <strain evidence="3">SH 714</strain>
    </source>
</reference>
<comment type="caution">
    <text evidence="2">The sequence shown here is derived from an EMBL/GenBank/DDBJ whole genome shotgun (WGS) entry which is preliminary data.</text>
</comment>
<evidence type="ECO:0000259" key="1">
    <source>
        <dbReference type="Pfam" id="PF13280"/>
    </source>
</evidence>